<evidence type="ECO:0008006" key="3">
    <source>
        <dbReference type="Google" id="ProtNLM"/>
    </source>
</evidence>
<reference evidence="1 2" key="1">
    <citation type="journal article" date="2013" name="Antonie Van Leeuwenhoek">
        <title>Dongia rigui sp. nov., isolated from freshwater of a large wetland in Korea.</title>
        <authorList>
            <person name="Baik K.S."/>
            <person name="Hwang Y.M."/>
            <person name="Choi J.S."/>
            <person name="Kwon J."/>
            <person name="Seong C.N."/>
        </authorList>
    </citation>
    <scope>NUCLEOTIDE SEQUENCE [LARGE SCALE GENOMIC DNA]</scope>
    <source>
        <strain evidence="1 2">04SU4-P</strain>
    </source>
</reference>
<accession>A0ABU5E1Z6</accession>
<dbReference type="EMBL" id="JAXCLX010000003">
    <property type="protein sequence ID" value="MDY0873632.1"/>
    <property type="molecule type" value="Genomic_DNA"/>
</dbReference>
<protein>
    <recommendedName>
        <fullName evidence="3">DUF883 domain-containing protein</fullName>
    </recommendedName>
</protein>
<comment type="caution">
    <text evidence="1">The sequence shown here is derived from an EMBL/GenBank/DDBJ whole genome shotgun (WGS) entry which is preliminary data.</text>
</comment>
<dbReference type="RefSeq" id="WP_320502106.1">
    <property type="nucleotide sequence ID" value="NZ_JAXCLX010000003.1"/>
</dbReference>
<name>A0ABU5E1Z6_9PROT</name>
<proteinExistence type="predicted"/>
<evidence type="ECO:0000313" key="1">
    <source>
        <dbReference type="EMBL" id="MDY0873632.1"/>
    </source>
</evidence>
<organism evidence="1 2">
    <name type="scientific">Dongia rigui</name>
    <dbReference type="NCBI Taxonomy" id="940149"/>
    <lineage>
        <taxon>Bacteria</taxon>
        <taxon>Pseudomonadati</taxon>
        <taxon>Pseudomonadota</taxon>
        <taxon>Alphaproteobacteria</taxon>
        <taxon>Rhodospirillales</taxon>
        <taxon>Dongiaceae</taxon>
        <taxon>Dongia</taxon>
    </lineage>
</organism>
<sequence>MADRSLEKEFDVLKNDLGTLKEDVSTIAKLLAKKGQTQLNEAVDNGKARVQAGVDVLEEQVTARPLTSLLVAFGVGILLGKMTQR</sequence>
<evidence type="ECO:0000313" key="2">
    <source>
        <dbReference type="Proteomes" id="UP001271769"/>
    </source>
</evidence>
<gene>
    <name evidence="1" type="ORF">SMD31_16955</name>
</gene>
<dbReference type="Proteomes" id="UP001271769">
    <property type="component" value="Unassembled WGS sequence"/>
</dbReference>
<keyword evidence="2" id="KW-1185">Reference proteome</keyword>